<protein>
    <submittedName>
        <fullName evidence="1">Chromosome 7 open reading frame 31</fullName>
    </submittedName>
</protein>
<dbReference type="Proteomes" id="UP000694555">
    <property type="component" value="Unplaced"/>
</dbReference>
<accession>A0A8C0ASY7</accession>
<proteinExistence type="predicted"/>
<keyword evidence="2" id="KW-1185">Reference proteome</keyword>
<dbReference type="Pfam" id="PF15093">
    <property type="entry name" value="SPMIP4-like"/>
    <property type="match status" value="1"/>
</dbReference>
<evidence type="ECO:0000313" key="2">
    <source>
        <dbReference type="Proteomes" id="UP000694555"/>
    </source>
</evidence>
<dbReference type="PANTHER" id="PTHR31393">
    <property type="entry name" value="C5ORF31"/>
    <property type="match status" value="1"/>
</dbReference>
<dbReference type="GO" id="GO:0005813">
    <property type="term" value="C:centrosome"/>
    <property type="evidence" value="ECO:0007669"/>
    <property type="project" value="TreeGrafter"/>
</dbReference>
<reference evidence="1" key="2">
    <citation type="submission" date="2025-09" db="UniProtKB">
        <authorList>
            <consortium name="Ensembl"/>
        </authorList>
    </citation>
    <scope>IDENTIFICATION</scope>
</reference>
<organism evidence="1 2">
    <name type="scientific">Buteo japonicus</name>
    <dbReference type="NCBI Taxonomy" id="224669"/>
    <lineage>
        <taxon>Eukaryota</taxon>
        <taxon>Metazoa</taxon>
        <taxon>Chordata</taxon>
        <taxon>Craniata</taxon>
        <taxon>Vertebrata</taxon>
        <taxon>Euteleostomi</taxon>
        <taxon>Archelosauria</taxon>
        <taxon>Archosauria</taxon>
        <taxon>Dinosauria</taxon>
        <taxon>Saurischia</taxon>
        <taxon>Theropoda</taxon>
        <taxon>Coelurosauria</taxon>
        <taxon>Aves</taxon>
        <taxon>Neognathae</taxon>
        <taxon>Neoaves</taxon>
        <taxon>Telluraves</taxon>
        <taxon>Accipitrimorphae</taxon>
        <taxon>Accipitriformes</taxon>
        <taxon>Accipitridae</taxon>
        <taxon>Accipitrinae</taxon>
        <taxon>Buteo</taxon>
    </lineage>
</organism>
<name>A0A8C0ASY7_9AVES</name>
<dbReference type="InterPro" id="IPR027886">
    <property type="entry name" value="SPMIP4"/>
</dbReference>
<dbReference type="Ensembl" id="ENSBJAT00000006916.1">
    <property type="protein sequence ID" value="ENSBJAP00000006717.1"/>
    <property type="gene ID" value="ENSBJAG00000004796.1"/>
</dbReference>
<dbReference type="PANTHER" id="PTHR31393:SF2">
    <property type="entry name" value="CHROMOSOME 7 OPEN READING FRAME 31"/>
    <property type="match status" value="1"/>
</dbReference>
<evidence type="ECO:0000313" key="1">
    <source>
        <dbReference type="Ensembl" id="ENSBJAP00000006717.1"/>
    </source>
</evidence>
<sequence>AGREHGGIALPVLPEDNRAKGKSPCTFVKGHQTYGSGVDPWPSKYKEHKDILLQIQLLPLCRGTAPKDFKCNVLLIELCHPQQTHISTYAMIPNFRSHEDFDTVIDASSHQPFHPNIPTKAFDVAVLRKTRGKTAEVVRIPSDSQKKAVHWPGQHTYFQGCKKGQICYSNPPKIVAPNSTFKKLEYNLSPRTTDIGPTSPFILRNYDMKAVGRLTGELGKMWNYLSQVRPLEGYTACLLPHESNLQEQYSSSIQIPLPLFTAPTVIASYSGTMLSKIKTVASLGQQRKVTENTDKKWDVSQEQATLSQTCYQKVHYLDTRPPIYKLQNITDTLQTEALYRGQLSERPELESLPKSACSLSYEDFKPRHLDQHTIWENPVSLNKPGLPLDVKSEESRILLHKLWHQEACQPSWRPEDGPRQTALPEWIPSCKVPLTSCKVPQNQTALLELQHSFRKRAAQKHFHDSIRRETKDLRGNITEGKRHKFYGFNAFYFFN</sequence>
<dbReference type="AlphaFoldDB" id="A0A8C0ASY7"/>
<reference evidence="1" key="1">
    <citation type="submission" date="2025-08" db="UniProtKB">
        <authorList>
            <consortium name="Ensembl"/>
        </authorList>
    </citation>
    <scope>IDENTIFICATION</scope>
</reference>